<dbReference type="InterPro" id="IPR013234">
    <property type="entry name" value="PIGA_GPI_anchor_biosynthesis"/>
</dbReference>
<dbReference type="GO" id="GO:0000506">
    <property type="term" value="C:glycosylphosphatidylinositol-N-acetylglucosaminyltransferase (GPI-GnT) complex"/>
    <property type="evidence" value="ECO:0007669"/>
    <property type="project" value="TreeGrafter"/>
</dbReference>
<proteinExistence type="predicted"/>
<dbReference type="AlphaFoldDB" id="A0A368FW93"/>
<protein>
    <submittedName>
        <fullName evidence="3">PIGA protein</fullName>
    </submittedName>
</protein>
<gene>
    <name evidence="3" type="ORF">ANCCAN_17663</name>
</gene>
<feature type="domain" description="PIGA GPI anchor biosynthesis" evidence="2">
    <location>
        <begin position="43"/>
        <end position="107"/>
    </location>
</feature>
<feature type="transmembrane region" description="Helical" evidence="1">
    <location>
        <begin position="61"/>
        <end position="84"/>
    </location>
</feature>
<comment type="caution">
    <text evidence="3">The sequence shown here is derived from an EMBL/GenBank/DDBJ whole genome shotgun (WGS) entry which is preliminary data.</text>
</comment>
<sequence>MDFFSAGLVSDFFCPNAGGVETHIYFLAQCLLELGHKVVVITHAYGDRRGIRYLSNGLKVYYLPFLVVYNGCSLATIIGSLPWLRKIFLREKIQLIHGHAVGCSVLSSDGESIVRYVT</sequence>
<dbReference type="SUPFAM" id="SSF53756">
    <property type="entry name" value="UDP-Glycosyltransferase/glycogen phosphorylase"/>
    <property type="match status" value="1"/>
</dbReference>
<keyword evidence="1" id="KW-1133">Transmembrane helix</keyword>
<evidence type="ECO:0000259" key="2">
    <source>
        <dbReference type="Pfam" id="PF08288"/>
    </source>
</evidence>
<dbReference type="PANTHER" id="PTHR45871">
    <property type="entry name" value="N-ACETYLGLUCOSAMINYL-PHOSPHATIDYLINOSITOL BIOSYNTHETIC PROTEIN"/>
    <property type="match status" value="1"/>
</dbReference>
<dbReference type="OrthoDB" id="734129at2759"/>
<dbReference type="Pfam" id="PF08288">
    <property type="entry name" value="PIGA"/>
    <property type="match status" value="1"/>
</dbReference>
<name>A0A368FW93_ANCCA</name>
<keyword evidence="4" id="KW-1185">Reference proteome</keyword>
<dbReference type="GO" id="GO:0017176">
    <property type="term" value="F:phosphatidylinositol N-acetylglucosaminyltransferase activity"/>
    <property type="evidence" value="ECO:0007669"/>
    <property type="project" value="TreeGrafter"/>
</dbReference>
<evidence type="ECO:0000313" key="4">
    <source>
        <dbReference type="Proteomes" id="UP000252519"/>
    </source>
</evidence>
<keyword evidence="1" id="KW-0812">Transmembrane</keyword>
<reference evidence="3 4" key="1">
    <citation type="submission" date="2014-10" db="EMBL/GenBank/DDBJ databases">
        <title>Draft genome of the hookworm Ancylostoma caninum.</title>
        <authorList>
            <person name="Mitreva M."/>
        </authorList>
    </citation>
    <scope>NUCLEOTIDE SEQUENCE [LARGE SCALE GENOMIC DNA]</scope>
    <source>
        <strain evidence="3 4">Baltimore</strain>
    </source>
</reference>
<evidence type="ECO:0000313" key="3">
    <source>
        <dbReference type="EMBL" id="RCN36463.1"/>
    </source>
</evidence>
<dbReference type="PANTHER" id="PTHR45871:SF1">
    <property type="entry name" value="PHOSPHATIDYLINOSITOL N-ACETYLGLUCOSAMINYLTRANSFERASE SUBUNIT A"/>
    <property type="match status" value="1"/>
</dbReference>
<organism evidence="3 4">
    <name type="scientific">Ancylostoma caninum</name>
    <name type="common">Dog hookworm</name>
    <dbReference type="NCBI Taxonomy" id="29170"/>
    <lineage>
        <taxon>Eukaryota</taxon>
        <taxon>Metazoa</taxon>
        <taxon>Ecdysozoa</taxon>
        <taxon>Nematoda</taxon>
        <taxon>Chromadorea</taxon>
        <taxon>Rhabditida</taxon>
        <taxon>Rhabditina</taxon>
        <taxon>Rhabditomorpha</taxon>
        <taxon>Strongyloidea</taxon>
        <taxon>Ancylostomatidae</taxon>
        <taxon>Ancylostomatinae</taxon>
        <taxon>Ancylostoma</taxon>
    </lineage>
</organism>
<evidence type="ECO:0000256" key="1">
    <source>
        <dbReference type="SAM" id="Phobius"/>
    </source>
</evidence>
<keyword evidence="1" id="KW-0472">Membrane</keyword>
<dbReference type="Gene3D" id="3.40.50.2000">
    <property type="entry name" value="Glycogen Phosphorylase B"/>
    <property type="match status" value="1"/>
</dbReference>
<accession>A0A368FW93</accession>
<dbReference type="EMBL" id="JOJR01000555">
    <property type="protein sequence ID" value="RCN36463.1"/>
    <property type="molecule type" value="Genomic_DNA"/>
</dbReference>
<dbReference type="GO" id="GO:0006506">
    <property type="term" value="P:GPI anchor biosynthetic process"/>
    <property type="evidence" value="ECO:0007669"/>
    <property type="project" value="InterPro"/>
</dbReference>
<dbReference type="Proteomes" id="UP000252519">
    <property type="component" value="Unassembled WGS sequence"/>
</dbReference>
<dbReference type="STRING" id="29170.A0A368FW93"/>